<keyword evidence="2" id="KW-1185">Reference proteome</keyword>
<sequence>MVTRCRCISTAEGCPHPMTVMSGEHRHLTTTRKGAPLAVYRDTLEARPYFVMMKTTAEPRWKAPTRTAGAPQIALQFRRCLTKLEMLPPVSFYNISAFL</sequence>
<gene>
    <name evidence="1" type="ORF">PBRA_000386</name>
</gene>
<dbReference type="EMBL" id="CDSF01000001">
    <property type="protein sequence ID" value="CEO94601.1"/>
    <property type="molecule type" value="Genomic_DNA"/>
</dbReference>
<name>A0A0G4IHC7_PLABS</name>
<evidence type="ECO:0000313" key="1">
    <source>
        <dbReference type="EMBL" id="CEO94601.1"/>
    </source>
</evidence>
<organism evidence="1 2">
    <name type="scientific">Plasmodiophora brassicae</name>
    <name type="common">Clubroot disease agent</name>
    <dbReference type="NCBI Taxonomy" id="37360"/>
    <lineage>
        <taxon>Eukaryota</taxon>
        <taxon>Sar</taxon>
        <taxon>Rhizaria</taxon>
        <taxon>Endomyxa</taxon>
        <taxon>Phytomyxea</taxon>
        <taxon>Plasmodiophorida</taxon>
        <taxon>Plasmodiophoridae</taxon>
        <taxon>Plasmodiophora</taxon>
    </lineage>
</organism>
<proteinExistence type="predicted"/>
<dbReference type="AlphaFoldDB" id="A0A0G4IHC7"/>
<protein>
    <submittedName>
        <fullName evidence="1">Uncharacterized protein</fullName>
    </submittedName>
</protein>
<dbReference type="Proteomes" id="UP000039324">
    <property type="component" value="Unassembled WGS sequence"/>
</dbReference>
<accession>A0A0G4IHC7</accession>
<evidence type="ECO:0000313" key="2">
    <source>
        <dbReference type="Proteomes" id="UP000039324"/>
    </source>
</evidence>
<reference evidence="1 2" key="1">
    <citation type="submission" date="2015-02" db="EMBL/GenBank/DDBJ databases">
        <authorList>
            <person name="Chooi Y.-H."/>
        </authorList>
    </citation>
    <scope>NUCLEOTIDE SEQUENCE [LARGE SCALE GENOMIC DNA]</scope>
    <source>
        <strain evidence="1">E3</strain>
    </source>
</reference>